<protein>
    <submittedName>
        <fullName evidence="1">Virulence protein SrfB</fullName>
    </submittedName>
</protein>
<proteinExistence type="predicted"/>
<comment type="caution">
    <text evidence="1">The sequence shown here is derived from an EMBL/GenBank/DDBJ whole genome shotgun (WGS) entry which is preliminary data.</text>
</comment>
<dbReference type="PIRSF" id="PIRSF034585">
    <property type="entry name" value="SrfB"/>
    <property type="match status" value="1"/>
</dbReference>
<reference evidence="1" key="2">
    <citation type="journal article" date="2021" name="Syst. Appl. Microbiol.">
        <title>Roseomonas hellenica sp. nov., isolated from roots of wild-growing Alkanna tinctoria.</title>
        <authorList>
            <person name="Rat A."/>
            <person name="Naranjo H.D."/>
            <person name="Lebbe L."/>
            <person name="Cnockaert M."/>
            <person name="Krigas N."/>
            <person name="Grigoriadou K."/>
            <person name="Maloupa E."/>
            <person name="Willems A."/>
        </authorList>
    </citation>
    <scope>NUCLEOTIDE SEQUENCE</scope>
    <source>
        <strain evidence="1">LMG 31231</strain>
    </source>
</reference>
<name>A0A9X9X3I1_9PROT</name>
<dbReference type="Pfam" id="PF07520">
    <property type="entry name" value="SrfB"/>
    <property type="match status" value="1"/>
</dbReference>
<dbReference type="InterPro" id="IPR009216">
    <property type="entry name" value="Virulence_factor_SrfB"/>
</dbReference>
<dbReference type="EMBL" id="JAAEDM010000101">
    <property type="protein sequence ID" value="MBR0673960.1"/>
    <property type="molecule type" value="Genomic_DNA"/>
</dbReference>
<reference evidence="1" key="1">
    <citation type="submission" date="2020-01" db="EMBL/GenBank/DDBJ databases">
        <authorList>
            <person name="Rat A."/>
        </authorList>
    </citation>
    <scope>NUCLEOTIDE SEQUENCE</scope>
    <source>
        <strain evidence="1">LMG 31231</strain>
    </source>
</reference>
<keyword evidence="2" id="KW-1185">Reference proteome</keyword>
<evidence type="ECO:0000313" key="1">
    <source>
        <dbReference type="EMBL" id="MBR0673960.1"/>
    </source>
</evidence>
<sequence length="988" mass="109574">MSSSTTTAGLISLVPSSGIQFLDIDFDVDRLPRGSRNFWEETLREQVDHEGKSPVILRVLEPDADGNLADPVTRQVPAPEETYAISRAQALEAFLNKWVPLPYFRVHARGADGKEVYDRGPSNWARAYIAELPQRDAEGRSHRLVLAFDTALMPRVPERPYIAPAPEDSARQQEFAPVCGHAENAWFLNESWVGQWLEEGFRELRQAQRGGRALRPEDFPHACEHWARYLSFLGLLEGIGILPRIRLVDVVSDNRGYAPINVDLVLDVGNSRTCGLLVEESQDAPSLNNSSVLTLRDLSRPEQLYARPFESRVEFAVGSFGRDAISRRSGRANAFRWPSPVRVGPEAMRLAAATQGNEGATGISSPKRYLWDRRPNVQGWRFNGRASDGVTTEPPVSGPFMAHVTETGEALRMLRGRGQPAVRARFSRSSMFTFLLAELLMQAVSQINAPATRAARRFADVPRRLRRVILTLPPAMPLAEQKILRERAEGAVKLAWDMLGWTEAGPTAPPEPRVLLNLDEATATQVVWLYTEITQRLQGDAQGMFELAGRVRPERGPNPCLRVASIDIGGGTTDLMVVTWSVENRDTIVPRQEFREGFKIAGDEVLEGLITHLVLPQVADALRAAGMSDPQAFLRQTLGGDRGGQSEVERHLRRQFVAQVLEPVGLAVLHAYERIEGRQMGEVFRATIGAVLAGEAQPANPRAIAFFETAARQAGARGFAIADVEVAADARRVEAVIQATLGPVLADLCEVVWHYDCDVLLLSGRPSRLRAVTDIVLAKSPVPPHRIIGMHRYAVGGWYPFRDANARIEDPKTSAAVGAMLCALAEGRLESFLMRTSQLGMKSTARYIGRMEISGQIREQGVLLSEVDLEKRPNPGDEVTFTMNFAAPTFLGFRQLPIERWPATPLYALEFANPESVPRMALPLKVKIRRADMDPDAPGQEEKREDFRVEEIEDSEGTALRRTDVEIRLQTMKSEAGYWRDTGVVGMA</sequence>
<dbReference type="RefSeq" id="WP_211864360.1">
    <property type="nucleotide sequence ID" value="NZ_JAAEDM010000101.1"/>
</dbReference>
<evidence type="ECO:0000313" key="2">
    <source>
        <dbReference type="Proteomes" id="UP001138751"/>
    </source>
</evidence>
<dbReference type="AlphaFoldDB" id="A0A9X9X3I1"/>
<accession>A0A9X9X3I1</accession>
<gene>
    <name evidence="1" type="ORF">GXW76_22505</name>
</gene>
<organism evidence="1 2">
    <name type="scientific">Neoroseomonas soli</name>
    <dbReference type="NCBI Taxonomy" id="1081025"/>
    <lineage>
        <taxon>Bacteria</taxon>
        <taxon>Pseudomonadati</taxon>
        <taxon>Pseudomonadota</taxon>
        <taxon>Alphaproteobacteria</taxon>
        <taxon>Acetobacterales</taxon>
        <taxon>Acetobacteraceae</taxon>
        <taxon>Neoroseomonas</taxon>
    </lineage>
</organism>
<dbReference type="Proteomes" id="UP001138751">
    <property type="component" value="Unassembled WGS sequence"/>
</dbReference>